<feature type="binding site" evidence="8">
    <location>
        <position position="29"/>
    </location>
    <ligand>
        <name>substrate</name>
    </ligand>
</feature>
<feature type="binding site" evidence="8">
    <location>
        <begin position="232"/>
        <end position="233"/>
    </location>
    <ligand>
        <name>substrate</name>
    </ligand>
</feature>
<dbReference type="HAMAP" id="MF_00197">
    <property type="entry name" value="DAP_epimerase"/>
    <property type="match status" value="1"/>
</dbReference>
<feature type="binding site" evidence="8">
    <location>
        <begin position="222"/>
        <end position="223"/>
    </location>
    <ligand>
        <name>substrate</name>
    </ligand>
</feature>
<evidence type="ECO:0000256" key="1">
    <source>
        <dbReference type="ARBA" id="ARBA00005196"/>
    </source>
</evidence>
<feature type="binding site" evidence="8">
    <location>
        <position position="81"/>
    </location>
    <ligand>
        <name>substrate</name>
    </ligand>
</feature>
<dbReference type="UniPathway" id="UPA00034">
    <property type="reaction ID" value="UER00025"/>
</dbReference>
<protein>
    <recommendedName>
        <fullName evidence="3 8">Diaminopimelate epimerase</fullName>
        <shortName evidence="8">DAP epimerase</shortName>
        <ecNumber evidence="3 8">5.1.1.7</ecNumber>
    </recommendedName>
    <alternativeName>
        <fullName evidence="8">PLP-independent amino acid racemase</fullName>
    </alternativeName>
</protein>
<feature type="active site" description="Proton acceptor" evidence="8">
    <location>
        <position position="231"/>
    </location>
</feature>
<dbReference type="NCBIfam" id="TIGR00652">
    <property type="entry name" value="DapF"/>
    <property type="match status" value="1"/>
</dbReference>
<evidence type="ECO:0000256" key="3">
    <source>
        <dbReference type="ARBA" id="ARBA00013080"/>
    </source>
</evidence>
<dbReference type="EMBL" id="HE663493">
    <property type="protein sequence ID" value="CCG08354.1"/>
    <property type="molecule type" value="Genomic_DNA"/>
</dbReference>
<dbReference type="Gene3D" id="3.10.310.10">
    <property type="entry name" value="Diaminopimelate Epimerase, Chain A, domain 1"/>
    <property type="match status" value="2"/>
</dbReference>
<feature type="binding site" evidence="8">
    <location>
        <position position="171"/>
    </location>
    <ligand>
        <name>substrate</name>
    </ligand>
</feature>
<dbReference type="PATRIC" id="fig|1150469.3.peg.1952"/>
<dbReference type="InterPro" id="IPR001653">
    <property type="entry name" value="DAP_epimerase_DapF"/>
</dbReference>
<feature type="binding site" evidence="8">
    <location>
        <begin position="91"/>
        <end position="92"/>
    </location>
    <ligand>
        <name>substrate</name>
    </ligand>
</feature>
<evidence type="ECO:0000256" key="6">
    <source>
        <dbReference type="ARBA" id="ARBA00023235"/>
    </source>
</evidence>
<dbReference type="HOGENOM" id="CLU_053306_1_0_5"/>
<feature type="active site" description="Proton donor" evidence="8">
    <location>
        <position position="90"/>
    </location>
</feature>
<dbReference type="GO" id="GO:0009089">
    <property type="term" value="P:lysine biosynthetic process via diaminopimelate"/>
    <property type="evidence" value="ECO:0007669"/>
    <property type="project" value="UniProtKB-UniRule"/>
</dbReference>
<evidence type="ECO:0000256" key="5">
    <source>
        <dbReference type="ARBA" id="ARBA00023154"/>
    </source>
</evidence>
<comment type="similarity">
    <text evidence="2 8">Belongs to the diaminopimelate epimerase family.</text>
</comment>
<dbReference type="Pfam" id="PF01678">
    <property type="entry name" value="DAP_epimerase"/>
    <property type="match status" value="2"/>
</dbReference>
<feature type="binding site" evidence="8">
    <location>
        <position position="62"/>
    </location>
    <ligand>
        <name>substrate</name>
    </ligand>
</feature>
<dbReference type="PROSITE" id="PS01326">
    <property type="entry name" value="DAP_EPIMERASE"/>
    <property type="match status" value="1"/>
</dbReference>
<keyword evidence="11" id="KW-1185">Reference proteome</keyword>
<feature type="site" description="Could be important to modulate the pK values of the two catalytic cysteine residues" evidence="8">
    <location>
        <position position="173"/>
    </location>
</feature>
<comment type="function">
    <text evidence="8">Catalyzes the stereoinversion of LL-2,6-diaminopimelate (L,L-DAP) to meso-diaminopimelate (meso-DAP), a precursor of L-lysine and an essential component of the bacterial peptidoglycan.</text>
</comment>
<keyword evidence="6 8" id="KW-0413">Isomerase</keyword>
<dbReference type="SUPFAM" id="SSF54506">
    <property type="entry name" value="Diaminopimelate epimerase-like"/>
    <property type="match status" value="2"/>
</dbReference>
<feature type="binding site" evidence="8">
    <location>
        <position position="204"/>
    </location>
    <ligand>
        <name>substrate</name>
    </ligand>
</feature>
<feature type="site" description="Could be important to modulate the pK values of the two catalytic cysteine residues" evidence="8">
    <location>
        <position position="222"/>
    </location>
</feature>
<reference evidence="10 11" key="1">
    <citation type="submission" date="2012-02" db="EMBL/GenBank/DDBJ databases">
        <title>Shotgun genome sequence of Phaeospirillum photometricum DSM 122.</title>
        <authorList>
            <person name="Duquesne K."/>
            <person name="Sturgis J."/>
        </authorList>
    </citation>
    <scope>NUCLEOTIDE SEQUENCE [LARGE SCALE GENOMIC DNA]</scope>
    <source>
        <strain evidence="11">DSM122</strain>
    </source>
</reference>
<dbReference type="EC" id="5.1.1.7" evidence="3 8"/>
<evidence type="ECO:0000256" key="9">
    <source>
        <dbReference type="PROSITE-ProRule" id="PRU10125"/>
    </source>
</evidence>
<comment type="pathway">
    <text evidence="1 8">Amino-acid biosynthesis; L-lysine biosynthesis via DAP pathway; DL-2,6-diaminopimelate from LL-2,6-diaminopimelate: step 1/1.</text>
</comment>
<name>H6SK39_PARPM</name>
<accession>H6SK39</accession>
<evidence type="ECO:0000313" key="10">
    <source>
        <dbReference type="EMBL" id="CCG08354.1"/>
    </source>
</evidence>
<dbReference type="InterPro" id="IPR018510">
    <property type="entry name" value="DAP_epimerase_AS"/>
</dbReference>
<proteinExistence type="inferred from homology"/>
<keyword evidence="4 8" id="KW-0028">Amino-acid biosynthesis</keyword>
<sequence>MWTAGLLGPYNGAMITPGTPFLKMHGLGNDFVIVDTRHTSFTPTSALVRALSDRRTGIGCDQFITIEPPRAEGWAFMGIRNADGEVVESCGNAARCVGAVLLAETKGAPVCLDTLAGPIVAEAASEERVAVDMGPARLAWDQIPLAGPADTLSLDLAVGPLSAPVAVSVGNPHAVFFVPEAEAVDLDRWGPLVEHHPLFPRRVNVEVVHQRPDGSLRMRVWERGVGITRACGTGACAVLIAARRRGLVPGETADVVLDGGTLTITWRESDSHVVMAGTATRVYSGVLDPGFTP</sequence>
<gene>
    <name evidence="8" type="primary">dapF</name>
    <name evidence="10" type="ORF">RSPPHO_01728</name>
</gene>
<dbReference type="Proteomes" id="UP000033220">
    <property type="component" value="Chromosome DSM 122"/>
</dbReference>
<feature type="active site" evidence="9">
    <location>
        <position position="90"/>
    </location>
</feature>
<keyword evidence="5 8" id="KW-0457">Lysine biosynthesis</keyword>
<evidence type="ECO:0000256" key="2">
    <source>
        <dbReference type="ARBA" id="ARBA00010219"/>
    </source>
</evidence>
<comment type="subcellular location">
    <subcellularLocation>
        <location evidence="8">Cytoplasm</location>
    </subcellularLocation>
</comment>
<dbReference type="eggNOG" id="COG0253">
    <property type="taxonomic scope" value="Bacteria"/>
</dbReference>
<organism evidence="10 11">
    <name type="scientific">Pararhodospirillum photometricum DSM 122</name>
    <dbReference type="NCBI Taxonomy" id="1150469"/>
    <lineage>
        <taxon>Bacteria</taxon>
        <taxon>Pseudomonadati</taxon>
        <taxon>Pseudomonadota</taxon>
        <taxon>Alphaproteobacteria</taxon>
        <taxon>Rhodospirillales</taxon>
        <taxon>Rhodospirillaceae</taxon>
        <taxon>Pararhodospirillum</taxon>
    </lineage>
</organism>
<dbReference type="PANTHER" id="PTHR31689:SF0">
    <property type="entry name" value="DIAMINOPIMELATE EPIMERASE"/>
    <property type="match status" value="1"/>
</dbReference>
<comment type="subunit">
    <text evidence="8">Homodimer.</text>
</comment>
<evidence type="ECO:0000256" key="4">
    <source>
        <dbReference type="ARBA" id="ARBA00022605"/>
    </source>
</evidence>
<evidence type="ECO:0000256" key="7">
    <source>
        <dbReference type="ARBA" id="ARBA00051712"/>
    </source>
</evidence>
<evidence type="ECO:0000313" key="11">
    <source>
        <dbReference type="Proteomes" id="UP000033220"/>
    </source>
</evidence>
<dbReference type="GO" id="GO:0005829">
    <property type="term" value="C:cytosol"/>
    <property type="evidence" value="ECO:0007669"/>
    <property type="project" value="TreeGrafter"/>
</dbReference>
<dbReference type="STRING" id="1150469.RSPPHO_01728"/>
<dbReference type="KEGG" id="rpm:RSPPHO_01728"/>
<comment type="catalytic activity">
    <reaction evidence="7 8">
        <text>(2S,6S)-2,6-diaminopimelate = meso-2,6-diaminopimelate</text>
        <dbReference type="Rhea" id="RHEA:15393"/>
        <dbReference type="ChEBI" id="CHEBI:57609"/>
        <dbReference type="ChEBI" id="CHEBI:57791"/>
        <dbReference type="EC" id="5.1.1.7"/>
    </reaction>
</comment>
<evidence type="ECO:0000256" key="8">
    <source>
        <dbReference type="HAMAP-Rule" id="MF_00197"/>
    </source>
</evidence>
<dbReference type="GO" id="GO:0008837">
    <property type="term" value="F:diaminopimelate epimerase activity"/>
    <property type="evidence" value="ECO:0007669"/>
    <property type="project" value="UniProtKB-UniRule"/>
</dbReference>
<keyword evidence="8" id="KW-0963">Cytoplasm</keyword>
<dbReference type="PANTHER" id="PTHR31689">
    <property type="entry name" value="DIAMINOPIMELATE EPIMERASE, CHLOROPLASTIC"/>
    <property type="match status" value="1"/>
</dbReference>
<dbReference type="AlphaFoldDB" id="H6SK39"/>